<dbReference type="OrthoDB" id="9802055at2"/>
<dbReference type="NCBIfam" id="TIGR00500">
    <property type="entry name" value="met_pdase_I"/>
    <property type="match status" value="1"/>
</dbReference>
<dbReference type="EC" id="3.4.11.18" evidence="6 7"/>
<dbReference type="Pfam" id="PF02810">
    <property type="entry name" value="SEC-C"/>
    <property type="match status" value="1"/>
</dbReference>
<evidence type="ECO:0000256" key="2">
    <source>
        <dbReference type="ARBA" id="ARBA00022438"/>
    </source>
</evidence>
<reference evidence="9 10" key="1">
    <citation type="submission" date="2016-11" db="EMBL/GenBank/DDBJ databases">
        <authorList>
            <person name="Jaros S."/>
            <person name="Januszkiewicz K."/>
            <person name="Wedrychowicz H."/>
        </authorList>
    </citation>
    <scope>NUCLEOTIDE SEQUENCE [LARGE SCALE GENOMIC DNA]</scope>
    <source>
        <strain evidence="9 10">DSM 8605</strain>
    </source>
</reference>
<evidence type="ECO:0000256" key="6">
    <source>
        <dbReference type="HAMAP-Rule" id="MF_01974"/>
    </source>
</evidence>
<dbReference type="GO" id="GO:0006508">
    <property type="term" value="P:proteolysis"/>
    <property type="evidence" value="ECO:0007669"/>
    <property type="project" value="UniProtKB-KW"/>
</dbReference>
<keyword evidence="10" id="KW-1185">Reference proteome</keyword>
<dbReference type="AlphaFoldDB" id="A0A1M5UNY2"/>
<dbReference type="EMBL" id="FQXM01000008">
    <property type="protein sequence ID" value="SHH64659.1"/>
    <property type="molecule type" value="Genomic_DNA"/>
</dbReference>
<keyword evidence="3 6" id="KW-0645">Protease</keyword>
<evidence type="ECO:0000256" key="7">
    <source>
        <dbReference type="RuleBase" id="RU003653"/>
    </source>
</evidence>
<dbReference type="STRING" id="1121316.SAMN02745207_01853"/>
<evidence type="ECO:0000259" key="8">
    <source>
        <dbReference type="Pfam" id="PF00557"/>
    </source>
</evidence>
<comment type="function">
    <text evidence="1 6">Removes the N-terminal methionine from nascent proteins. The N-terminal methionine is often cleaved when the second residue in the primary sequence is small and uncharged (Met-Ala-, Cys, Gly, Pro, Ser, Thr, or Val). Requires deformylation of the N(alpha)-formylated initiator methionine before it can be hydrolyzed.</text>
</comment>
<proteinExistence type="inferred from homology"/>
<feature type="binding site" evidence="6">
    <location>
        <position position="242"/>
    </location>
    <ligand>
        <name>a divalent metal cation</name>
        <dbReference type="ChEBI" id="CHEBI:60240"/>
        <label>2</label>
        <note>catalytic</note>
    </ligand>
</feature>
<evidence type="ECO:0000256" key="4">
    <source>
        <dbReference type="ARBA" id="ARBA00022723"/>
    </source>
</evidence>
<dbReference type="CDD" id="cd01086">
    <property type="entry name" value="MetAP1"/>
    <property type="match status" value="1"/>
</dbReference>
<name>A0A1M5UNY2_9CLOT</name>
<dbReference type="Pfam" id="PF00557">
    <property type="entry name" value="Peptidase_M24"/>
    <property type="match status" value="1"/>
</dbReference>
<feature type="binding site" evidence="6">
    <location>
        <position position="209"/>
    </location>
    <ligand>
        <name>a divalent metal cation</name>
        <dbReference type="ChEBI" id="CHEBI:60240"/>
        <label>2</label>
        <note>catalytic</note>
    </ligand>
</feature>
<dbReference type="Gene3D" id="3.90.230.10">
    <property type="entry name" value="Creatinase/methionine aminopeptidase superfamily"/>
    <property type="match status" value="1"/>
</dbReference>
<keyword evidence="4 6" id="KW-0479">Metal-binding</keyword>
<feature type="binding site" evidence="6">
    <location>
        <position position="273"/>
    </location>
    <ligand>
        <name>a divalent metal cation</name>
        <dbReference type="ChEBI" id="CHEBI:60240"/>
        <label>1</label>
    </ligand>
</feature>
<dbReference type="GO" id="GO:0070006">
    <property type="term" value="F:metalloaminopeptidase activity"/>
    <property type="evidence" value="ECO:0007669"/>
    <property type="project" value="UniProtKB-UniRule"/>
</dbReference>
<dbReference type="Proteomes" id="UP000184447">
    <property type="component" value="Unassembled WGS sequence"/>
</dbReference>
<dbReference type="SUPFAM" id="SSF55920">
    <property type="entry name" value="Creatinase/aminopeptidase"/>
    <property type="match status" value="1"/>
</dbReference>
<sequence>MKEISRNDLCWCGSGKKYKRCHLEMDELIDQLEKKGELVPPKNIILNENEIEGVRKASHITAIVLDKIGDLIKEEVTTNELNDFAHKLTLELGAIPAPLNYMGFPKSICTSINEVVCHGIPENRKLKDGDIINIDVTSIYNGYYGDASRMFIVGNASEEARKLVKVAKECLEVGLNEIKPFATLGDIGFAINKHARKEGYQVVREYGGHGIGHKFHEEPFVDHVGNKGDGMILLPGMVFTVEPMINQGTFRCKVLKDGWTAVTADKKLSAQWEHTVVVTENGYEILTK</sequence>
<feature type="binding site" evidence="6">
    <location>
        <position position="118"/>
    </location>
    <ligand>
        <name>substrate</name>
    </ligand>
</feature>
<dbReference type="PROSITE" id="PS00680">
    <property type="entry name" value="MAP_1"/>
    <property type="match status" value="1"/>
</dbReference>
<organism evidence="9 10">
    <name type="scientific">Clostridium grantii DSM 8605</name>
    <dbReference type="NCBI Taxonomy" id="1121316"/>
    <lineage>
        <taxon>Bacteria</taxon>
        <taxon>Bacillati</taxon>
        <taxon>Bacillota</taxon>
        <taxon>Clostridia</taxon>
        <taxon>Eubacteriales</taxon>
        <taxon>Clostridiaceae</taxon>
        <taxon>Clostridium</taxon>
    </lineage>
</organism>
<dbReference type="RefSeq" id="WP_073338146.1">
    <property type="nucleotide sequence ID" value="NZ_FQXM01000008.1"/>
</dbReference>
<gene>
    <name evidence="6" type="primary">map</name>
    <name evidence="9" type="ORF">SAMN02745207_01853</name>
</gene>
<feature type="binding site" evidence="6">
    <location>
        <position position="146"/>
    </location>
    <ligand>
        <name>a divalent metal cation</name>
        <dbReference type="ChEBI" id="CHEBI:60240"/>
        <label>1</label>
    </ligand>
</feature>
<dbReference type="SUPFAM" id="SSF103642">
    <property type="entry name" value="Sec-C motif"/>
    <property type="match status" value="1"/>
</dbReference>
<dbReference type="InterPro" id="IPR001714">
    <property type="entry name" value="Pept_M24_MAP"/>
</dbReference>
<dbReference type="Gene3D" id="3.10.450.50">
    <property type="match status" value="1"/>
</dbReference>
<dbReference type="InterPro" id="IPR000994">
    <property type="entry name" value="Pept_M24"/>
</dbReference>
<feature type="domain" description="Peptidase M24" evidence="8">
    <location>
        <begin position="53"/>
        <end position="280"/>
    </location>
</feature>
<dbReference type="NCBIfam" id="NF008970">
    <property type="entry name" value="PRK12318.1"/>
    <property type="match status" value="1"/>
</dbReference>
<feature type="binding site" evidence="6">
    <location>
        <position position="216"/>
    </location>
    <ligand>
        <name>substrate</name>
    </ligand>
</feature>
<dbReference type="InterPro" id="IPR002467">
    <property type="entry name" value="Pept_M24A_MAP1"/>
</dbReference>
<comment type="cofactor">
    <cofactor evidence="6">
        <name>Co(2+)</name>
        <dbReference type="ChEBI" id="CHEBI:48828"/>
    </cofactor>
    <cofactor evidence="6">
        <name>Zn(2+)</name>
        <dbReference type="ChEBI" id="CHEBI:29105"/>
    </cofactor>
    <cofactor evidence="6">
        <name>Mn(2+)</name>
        <dbReference type="ChEBI" id="CHEBI:29035"/>
    </cofactor>
    <cofactor evidence="6">
        <name>Fe(2+)</name>
        <dbReference type="ChEBI" id="CHEBI:29033"/>
    </cofactor>
    <text evidence="6">Binds 2 divalent metal cations per subunit. Has a high-affinity and a low affinity metal-binding site. The true nature of the physiological cofactor is under debate. The enzyme is active with cobalt, zinc, manganese or divalent iron ions. Most likely, methionine aminopeptidases function as mononuclear Fe(2+)-metalloproteases under physiological conditions, and the catalytically relevant metal-binding site has been assigned to the histidine-containing high-affinity site.</text>
</comment>
<dbReference type="InterPro" id="IPR036005">
    <property type="entry name" value="Creatinase/aminopeptidase-like"/>
</dbReference>
<keyword evidence="2 6" id="KW-0031">Aminopeptidase</keyword>
<protein>
    <recommendedName>
        <fullName evidence="6 7">Methionine aminopeptidase</fullName>
        <shortName evidence="6">MAP</shortName>
        <shortName evidence="6">MetAP</shortName>
        <ecNumber evidence="6 7">3.4.11.18</ecNumber>
    </recommendedName>
    <alternativeName>
        <fullName evidence="6">Peptidase M</fullName>
    </alternativeName>
</protein>
<dbReference type="PRINTS" id="PR00599">
    <property type="entry name" value="MAPEPTIDASE"/>
</dbReference>
<feature type="binding site" evidence="6">
    <location>
        <position position="135"/>
    </location>
    <ligand>
        <name>a divalent metal cation</name>
        <dbReference type="ChEBI" id="CHEBI:60240"/>
        <label>1</label>
    </ligand>
</feature>
<evidence type="ECO:0000256" key="3">
    <source>
        <dbReference type="ARBA" id="ARBA00022670"/>
    </source>
</evidence>
<feature type="binding site" evidence="6">
    <location>
        <position position="273"/>
    </location>
    <ligand>
        <name>a divalent metal cation</name>
        <dbReference type="ChEBI" id="CHEBI:60240"/>
        <label>2</label>
        <note>catalytic</note>
    </ligand>
</feature>
<evidence type="ECO:0000256" key="5">
    <source>
        <dbReference type="ARBA" id="ARBA00022801"/>
    </source>
</evidence>
<comment type="catalytic activity">
    <reaction evidence="6 7">
        <text>Release of N-terminal amino acids, preferentially methionine, from peptides and arylamides.</text>
        <dbReference type="EC" id="3.4.11.18"/>
    </reaction>
</comment>
<dbReference type="InterPro" id="IPR004027">
    <property type="entry name" value="SEC_C_motif"/>
</dbReference>
<dbReference type="PANTHER" id="PTHR43330:SF8">
    <property type="entry name" value="METHIONINE AMINOPEPTIDASE 1D, MITOCHONDRIAL"/>
    <property type="match status" value="1"/>
</dbReference>
<accession>A0A1M5UNY2</accession>
<comment type="subunit">
    <text evidence="6">Monomer.</text>
</comment>
<evidence type="ECO:0000313" key="9">
    <source>
        <dbReference type="EMBL" id="SHH64659.1"/>
    </source>
</evidence>
<dbReference type="GO" id="GO:0046872">
    <property type="term" value="F:metal ion binding"/>
    <property type="evidence" value="ECO:0007669"/>
    <property type="project" value="UniProtKB-UniRule"/>
</dbReference>
<dbReference type="PANTHER" id="PTHR43330">
    <property type="entry name" value="METHIONINE AMINOPEPTIDASE"/>
    <property type="match status" value="1"/>
</dbReference>
<evidence type="ECO:0000256" key="1">
    <source>
        <dbReference type="ARBA" id="ARBA00002521"/>
    </source>
</evidence>
<evidence type="ECO:0000313" key="10">
    <source>
        <dbReference type="Proteomes" id="UP000184447"/>
    </source>
</evidence>
<keyword evidence="5 6" id="KW-0378">Hydrolase</keyword>
<feature type="binding site" evidence="6">
    <location>
        <position position="146"/>
    </location>
    <ligand>
        <name>a divalent metal cation</name>
        <dbReference type="ChEBI" id="CHEBI:60240"/>
        <label>2</label>
        <note>catalytic</note>
    </ligand>
</feature>
<dbReference type="HAMAP" id="MF_01974">
    <property type="entry name" value="MetAP_1"/>
    <property type="match status" value="1"/>
</dbReference>
<dbReference type="GO" id="GO:0004239">
    <property type="term" value="F:initiator methionyl aminopeptidase activity"/>
    <property type="evidence" value="ECO:0007669"/>
    <property type="project" value="UniProtKB-UniRule"/>
</dbReference>
<comment type="similarity">
    <text evidence="6">Belongs to the peptidase M24A family. Methionine aminopeptidase type 1 subfamily.</text>
</comment>